<dbReference type="InterPro" id="IPR036388">
    <property type="entry name" value="WH-like_DNA-bd_sf"/>
</dbReference>
<keyword evidence="2" id="KW-0238">DNA-binding</keyword>
<organism evidence="6 7">
    <name type="scientific">Amycolatopsis pigmentata</name>
    <dbReference type="NCBI Taxonomy" id="450801"/>
    <lineage>
        <taxon>Bacteria</taxon>
        <taxon>Bacillati</taxon>
        <taxon>Actinomycetota</taxon>
        <taxon>Actinomycetes</taxon>
        <taxon>Pseudonocardiales</taxon>
        <taxon>Pseudonocardiaceae</taxon>
        <taxon>Amycolatopsis</taxon>
    </lineage>
</organism>
<dbReference type="InterPro" id="IPR036390">
    <property type="entry name" value="WH_DNA-bd_sf"/>
</dbReference>
<gene>
    <name evidence="6" type="ORF">ACFSXZ_29880</name>
</gene>
<keyword evidence="3" id="KW-0804">Transcription</keyword>
<dbReference type="InterPro" id="IPR029016">
    <property type="entry name" value="GAF-like_dom_sf"/>
</dbReference>
<reference evidence="7" key="1">
    <citation type="journal article" date="2019" name="Int. J. Syst. Evol. Microbiol.">
        <title>The Global Catalogue of Microorganisms (GCM) 10K type strain sequencing project: providing services to taxonomists for standard genome sequencing and annotation.</title>
        <authorList>
            <consortium name="The Broad Institute Genomics Platform"/>
            <consortium name="The Broad Institute Genome Sequencing Center for Infectious Disease"/>
            <person name="Wu L."/>
            <person name="Ma J."/>
        </authorList>
    </citation>
    <scope>NUCLEOTIDE SEQUENCE [LARGE SCALE GENOMIC DNA]</scope>
    <source>
        <strain evidence="7">CGMCC 4.7645</strain>
    </source>
</reference>
<evidence type="ECO:0000256" key="1">
    <source>
        <dbReference type="ARBA" id="ARBA00023015"/>
    </source>
</evidence>
<dbReference type="SUPFAM" id="SSF46785">
    <property type="entry name" value="Winged helix' DNA-binding domain"/>
    <property type="match status" value="1"/>
</dbReference>
<dbReference type="SMART" id="SM00346">
    <property type="entry name" value="HTH_ICLR"/>
    <property type="match status" value="1"/>
</dbReference>
<dbReference type="Proteomes" id="UP001597417">
    <property type="component" value="Unassembled WGS sequence"/>
</dbReference>
<dbReference type="Pfam" id="PF01614">
    <property type="entry name" value="IclR_C"/>
    <property type="match status" value="1"/>
</dbReference>
<dbReference type="EMBL" id="JBHUKR010000019">
    <property type="protein sequence ID" value="MFD2420544.1"/>
    <property type="molecule type" value="Genomic_DNA"/>
</dbReference>
<accession>A0ABW5G0W4</accession>
<keyword evidence="7" id="KW-1185">Reference proteome</keyword>
<dbReference type="Gene3D" id="3.30.450.40">
    <property type="match status" value="2"/>
</dbReference>
<dbReference type="RefSeq" id="WP_378268654.1">
    <property type="nucleotide sequence ID" value="NZ_JBHUKR010000019.1"/>
</dbReference>
<evidence type="ECO:0000259" key="4">
    <source>
        <dbReference type="PROSITE" id="PS51077"/>
    </source>
</evidence>
<keyword evidence="1" id="KW-0805">Transcription regulation</keyword>
<dbReference type="PROSITE" id="PS51078">
    <property type="entry name" value="ICLR_ED"/>
    <property type="match status" value="1"/>
</dbReference>
<evidence type="ECO:0000313" key="6">
    <source>
        <dbReference type="EMBL" id="MFD2420544.1"/>
    </source>
</evidence>
<dbReference type="Gene3D" id="1.10.10.10">
    <property type="entry name" value="Winged helix-like DNA-binding domain superfamily/Winged helix DNA-binding domain"/>
    <property type="match status" value="1"/>
</dbReference>
<evidence type="ECO:0000256" key="3">
    <source>
        <dbReference type="ARBA" id="ARBA00023163"/>
    </source>
</evidence>
<evidence type="ECO:0000259" key="5">
    <source>
        <dbReference type="PROSITE" id="PS51078"/>
    </source>
</evidence>
<dbReference type="Pfam" id="PF09339">
    <property type="entry name" value="HTH_IclR"/>
    <property type="match status" value="1"/>
</dbReference>
<evidence type="ECO:0000313" key="7">
    <source>
        <dbReference type="Proteomes" id="UP001597417"/>
    </source>
</evidence>
<dbReference type="PANTHER" id="PTHR30136:SF24">
    <property type="entry name" value="HTH-TYPE TRANSCRIPTIONAL REPRESSOR ALLR"/>
    <property type="match status" value="1"/>
</dbReference>
<comment type="caution">
    <text evidence="6">The sequence shown here is derived from an EMBL/GenBank/DDBJ whole genome shotgun (WGS) entry which is preliminary data.</text>
</comment>
<feature type="domain" description="HTH iclR-type" evidence="4">
    <location>
        <begin position="10"/>
        <end position="70"/>
    </location>
</feature>
<dbReference type="PANTHER" id="PTHR30136">
    <property type="entry name" value="HELIX-TURN-HELIX TRANSCRIPTIONAL REGULATOR, ICLR FAMILY"/>
    <property type="match status" value="1"/>
</dbReference>
<proteinExistence type="predicted"/>
<dbReference type="SUPFAM" id="SSF55781">
    <property type="entry name" value="GAF domain-like"/>
    <property type="match status" value="1"/>
</dbReference>
<dbReference type="InterPro" id="IPR014757">
    <property type="entry name" value="Tscrpt_reg_IclR_C"/>
</dbReference>
<dbReference type="InterPro" id="IPR005471">
    <property type="entry name" value="Tscrpt_reg_IclR_N"/>
</dbReference>
<dbReference type="InterPro" id="IPR050707">
    <property type="entry name" value="HTH_MetabolicPath_Reg"/>
</dbReference>
<name>A0ABW5G0W4_9PSEU</name>
<feature type="domain" description="IclR-ED" evidence="5">
    <location>
        <begin position="64"/>
        <end position="224"/>
    </location>
</feature>
<evidence type="ECO:0000256" key="2">
    <source>
        <dbReference type="ARBA" id="ARBA00023125"/>
    </source>
</evidence>
<dbReference type="PROSITE" id="PS51077">
    <property type="entry name" value="HTH_ICLR"/>
    <property type="match status" value="1"/>
</dbReference>
<protein>
    <submittedName>
        <fullName evidence="6">IclR family transcriptional regulator</fullName>
    </submittedName>
</protein>
<sequence>MTASKPPAGLQTLERGLTVLEVVAAAGACTAADVMARTGLHRSIAYRLLSTLEARGYLRRGGNGRYEIGASVLPVAAAVRTELQTAARAALAQVAEATGATAFLAIPQGDDAVTLVTAEPPATSTPFAYRPGARHPLTRGAPGLAILAAGPPRPGERAEVTLARELGHVRTTGEVLPGVSSVAVPVHLRDGRVAAACVLYAPGWTNEQEAISLLTAVAERLTAS</sequence>